<name>A0A1M7QE77_9BACT</name>
<sequence length="283" mass="33365">MLKSNKKGEIVRYIFIFSLILNQSCNTDSVSYPSFQGSQLDLSFQKSDQILLLFPVGNYNTDTLAALLSTYDQAYELATELSGREPDPSHLDGDRLPLALVPSTCGSGCGRLGRKGIEITEEKFRRIYDQFVKEDKYDHLFFYELGRNFWFYEPCDFKLQEMDDIRTGFAVFFRDILVSELKMKVAPINGKPYLEYMQEKNERWNKMKKEWSQSNDPDEFENLRGKYFPNGPLFWSTLWWERYQMYGKESIQKTLQDLQQDAPRSESEWLEFFTENSRKKAAR</sequence>
<evidence type="ECO:0000313" key="2">
    <source>
        <dbReference type="Proteomes" id="UP000184513"/>
    </source>
</evidence>
<dbReference type="STRING" id="388280.SAMN04488057_11714"/>
<dbReference type="RefSeq" id="WP_073097218.1">
    <property type="nucleotide sequence ID" value="NZ_FRCY01000017.1"/>
</dbReference>
<proteinExistence type="predicted"/>
<protein>
    <submittedName>
        <fullName evidence="1">Uncharacterized protein</fullName>
    </submittedName>
</protein>
<dbReference type="OrthoDB" id="913199at2"/>
<dbReference type="EMBL" id="FRCY01000017">
    <property type="protein sequence ID" value="SHN29223.1"/>
    <property type="molecule type" value="Genomic_DNA"/>
</dbReference>
<reference evidence="1 2" key="1">
    <citation type="submission" date="2016-11" db="EMBL/GenBank/DDBJ databases">
        <authorList>
            <person name="Jaros S."/>
            <person name="Januszkiewicz K."/>
            <person name="Wedrychowicz H."/>
        </authorList>
    </citation>
    <scope>NUCLEOTIDE SEQUENCE [LARGE SCALE GENOMIC DNA]</scope>
    <source>
        <strain evidence="1 2">CGMCC 1.6102</strain>
    </source>
</reference>
<dbReference type="Proteomes" id="UP000184513">
    <property type="component" value="Unassembled WGS sequence"/>
</dbReference>
<gene>
    <name evidence="1" type="ORF">SAMN04488057_11714</name>
</gene>
<dbReference type="AlphaFoldDB" id="A0A1M7QE77"/>
<accession>A0A1M7QE77</accession>
<organism evidence="1 2">
    <name type="scientific">Cyclobacterium lianum</name>
    <dbReference type="NCBI Taxonomy" id="388280"/>
    <lineage>
        <taxon>Bacteria</taxon>
        <taxon>Pseudomonadati</taxon>
        <taxon>Bacteroidota</taxon>
        <taxon>Cytophagia</taxon>
        <taxon>Cytophagales</taxon>
        <taxon>Cyclobacteriaceae</taxon>
        <taxon>Cyclobacterium</taxon>
    </lineage>
</organism>
<keyword evidence="2" id="KW-1185">Reference proteome</keyword>
<evidence type="ECO:0000313" key="1">
    <source>
        <dbReference type="EMBL" id="SHN29223.1"/>
    </source>
</evidence>